<keyword evidence="1 3" id="KW-0597">Phosphoprotein</keyword>
<dbReference type="SMART" id="SM00448">
    <property type="entry name" value="REC"/>
    <property type="match status" value="1"/>
</dbReference>
<evidence type="ECO:0000313" key="6">
    <source>
        <dbReference type="EMBL" id="MEA5139901.1"/>
    </source>
</evidence>
<sequence>MRAIKLILIDNHKIFVESLELVLSSNPNFEIINTFYSGKDALHFLENGDEVDLIISDLQMASVSGVDLTIQVKKQYPQIKVILLTMIEDIHTIKYALQIGVDGYVLKSADKQTLERAITAVIEGEHFFSEEVLKALIDYEKKHLCNHQYLPSQLTKREIEVLQLISDEHTTQSIADKLFISIPTVETHRRNLMQKLNVKNVIGMVKYAFKHGIASISH</sequence>
<dbReference type="InterPro" id="IPR000792">
    <property type="entry name" value="Tscrpt_reg_LuxR_C"/>
</dbReference>
<dbReference type="InterPro" id="IPR039420">
    <property type="entry name" value="WalR-like"/>
</dbReference>
<feature type="modified residue" description="4-aspartylphosphate" evidence="3">
    <location>
        <position position="57"/>
    </location>
</feature>
<dbReference type="Pfam" id="PF00072">
    <property type="entry name" value="Response_reg"/>
    <property type="match status" value="1"/>
</dbReference>
<keyword evidence="7" id="KW-1185">Reference proteome</keyword>
<feature type="domain" description="HTH luxR-type" evidence="4">
    <location>
        <begin position="147"/>
        <end position="212"/>
    </location>
</feature>
<feature type="domain" description="Response regulatory" evidence="5">
    <location>
        <begin position="5"/>
        <end position="122"/>
    </location>
</feature>
<name>A0ABU5QAP4_9BACT</name>
<evidence type="ECO:0000259" key="4">
    <source>
        <dbReference type="PROSITE" id="PS50043"/>
    </source>
</evidence>
<gene>
    <name evidence="6" type="ORF">VB248_12185</name>
</gene>
<dbReference type="CDD" id="cd06170">
    <property type="entry name" value="LuxR_C_like"/>
    <property type="match status" value="1"/>
</dbReference>
<dbReference type="SUPFAM" id="SSF52172">
    <property type="entry name" value="CheY-like"/>
    <property type="match status" value="1"/>
</dbReference>
<evidence type="ECO:0000313" key="7">
    <source>
        <dbReference type="Proteomes" id="UP001302949"/>
    </source>
</evidence>
<protein>
    <submittedName>
        <fullName evidence="6">Response regulator transcription factor</fullName>
    </submittedName>
</protein>
<dbReference type="PANTHER" id="PTHR43214:SF43">
    <property type="entry name" value="TWO-COMPONENT RESPONSE REGULATOR"/>
    <property type="match status" value="1"/>
</dbReference>
<dbReference type="InterPro" id="IPR011006">
    <property type="entry name" value="CheY-like_superfamily"/>
</dbReference>
<dbReference type="EMBL" id="JAYFUM010000012">
    <property type="protein sequence ID" value="MEA5139901.1"/>
    <property type="molecule type" value="Genomic_DNA"/>
</dbReference>
<proteinExistence type="predicted"/>
<dbReference type="InterPro" id="IPR016032">
    <property type="entry name" value="Sig_transdc_resp-reg_C-effctor"/>
</dbReference>
<dbReference type="SUPFAM" id="SSF46894">
    <property type="entry name" value="C-terminal effector domain of the bipartite response regulators"/>
    <property type="match status" value="1"/>
</dbReference>
<keyword evidence="2" id="KW-0238">DNA-binding</keyword>
<dbReference type="InterPro" id="IPR001789">
    <property type="entry name" value="Sig_transdc_resp-reg_receiver"/>
</dbReference>
<comment type="caution">
    <text evidence="6">The sequence shown here is derived from an EMBL/GenBank/DDBJ whole genome shotgun (WGS) entry which is preliminary data.</text>
</comment>
<dbReference type="PROSITE" id="PS50110">
    <property type="entry name" value="RESPONSE_REGULATORY"/>
    <property type="match status" value="1"/>
</dbReference>
<dbReference type="Gene3D" id="3.40.50.2300">
    <property type="match status" value="1"/>
</dbReference>
<evidence type="ECO:0000256" key="1">
    <source>
        <dbReference type="ARBA" id="ARBA00022553"/>
    </source>
</evidence>
<dbReference type="Pfam" id="PF00196">
    <property type="entry name" value="GerE"/>
    <property type="match status" value="1"/>
</dbReference>
<reference evidence="6 7" key="1">
    <citation type="submission" date="2023-12" db="EMBL/GenBank/DDBJ databases">
        <title>Novel species of the genus Arcicella isolated from rivers.</title>
        <authorList>
            <person name="Lu H."/>
        </authorList>
    </citation>
    <scope>NUCLEOTIDE SEQUENCE [LARGE SCALE GENOMIC DNA]</scope>
    <source>
        <strain evidence="6 7">KCTC 23307</strain>
    </source>
</reference>
<dbReference type="InterPro" id="IPR058245">
    <property type="entry name" value="NreC/VraR/RcsB-like_REC"/>
</dbReference>
<dbReference type="PANTHER" id="PTHR43214">
    <property type="entry name" value="TWO-COMPONENT RESPONSE REGULATOR"/>
    <property type="match status" value="1"/>
</dbReference>
<organism evidence="6 7">
    <name type="scientific">Arcicella rigui</name>
    <dbReference type="NCBI Taxonomy" id="797020"/>
    <lineage>
        <taxon>Bacteria</taxon>
        <taxon>Pseudomonadati</taxon>
        <taxon>Bacteroidota</taxon>
        <taxon>Cytophagia</taxon>
        <taxon>Cytophagales</taxon>
        <taxon>Flectobacillaceae</taxon>
        <taxon>Arcicella</taxon>
    </lineage>
</organism>
<dbReference type="CDD" id="cd17535">
    <property type="entry name" value="REC_NarL-like"/>
    <property type="match status" value="1"/>
</dbReference>
<accession>A0ABU5QAP4</accession>
<evidence type="ECO:0000259" key="5">
    <source>
        <dbReference type="PROSITE" id="PS50110"/>
    </source>
</evidence>
<evidence type="ECO:0000256" key="2">
    <source>
        <dbReference type="ARBA" id="ARBA00023125"/>
    </source>
</evidence>
<evidence type="ECO:0000256" key="3">
    <source>
        <dbReference type="PROSITE-ProRule" id="PRU00169"/>
    </source>
</evidence>
<dbReference type="PROSITE" id="PS50043">
    <property type="entry name" value="HTH_LUXR_2"/>
    <property type="match status" value="1"/>
</dbReference>
<dbReference type="SMART" id="SM00421">
    <property type="entry name" value="HTH_LUXR"/>
    <property type="match status" value="1"/>
</dbReference>
<dbReference type="PRINTS" id="PR00038">
    <property type="entry name" value="HTHLUXR"/>
</dbReference>
<dbReference type="Proteomes" id="UP001302949">
    <property type="component" value="Unassembled WGS sequence"/>
</dbReference>
<dbReference type="RefSeq" id="WP_323297060.1">
    <property type="nucleotide sequence ID" value="NZ_JAYFUM010000012.1"/>
</dbReference>